<proteinExistence type="inferred from homology"/>
<dbReference type="PANTHER" id="PTHR43831:SF1">
    <property type="entry name" value="ISOBUTYRYL-COA DEHYDROGENASE, MITOCHONDRIAL"/>
    <property type="match status" value="1"/>
</dbReference>
<dbReference type="Pfam" id="PF02770">
    <property type="entry name" value="Acyl-CoA_dh_M"/>
    <property type="match status" value="1"/>
</dbReference>
<name>A0A975ENK0_9RHOB</name>
<dbReference type="SUPFAM" id="SSF56645">
    <property type="entry name" value="Acyl-CoA dehydrogenase NM domain-like"/>
    <property type="match status" value="1"/>
</dbReference>
<dbReference type="InterPro" id="IPR006089">
    <property type="entry name" value="Acyl-CoA_DH_CS"/>
</dbReference>
<keyword evidence="4" id="KW-0101">Branched-chain amino acid catabolism</keyword>
<keyword evidence="7 8" id="KW-0560">Oxidoreductase</keyword>
<evidence type="ECO:0000256" key="2">
    <source>
        <dbReference type="ARBA" id="ARBA00005109"/>
    </source>
</evidence>
<evidence type="ECO:0000256" key="1">
    <source>
        <dbReference type="ARBA" id="ARBA00001974"/>
    </source>
</evidence>
<evidence type="ECO:0000256" key="8">
    <source>
        <dbReference type="RuleBase" id="RU362125"/>
    </source>
</evidence>
<dbReference type="Gene3D" id="1.10.540.10">
    <property type="entry name" value="Acyl-CoA dehydrogenase/oxidase, N-terminal domain"/>
    <property type="match status" value="1"/>
</dbReference>
<dbReference type="Proteomes" id="UP000665026">
    <property type="component" value="Chromosome"/>
</dbReference>
<comment type="pathway">
    <text evidence="2">Amino-acid degradation; L-valine degradation.</text>
</comment>
<evidence type="ECO:0000256" key="6">
    <source>
        <dbReference type="ARBA" id="ARBA00022827"/>
    </source>
</evidence>
<dbReference type="AlphaFoldDB" id="A0A975ENK0"/>
<dbReference type="InterPro" id="IPR052547">
    <property type="entry name" value="Mito_Isobutyryl-CoADH"/>
</dbReference>
<accession>A0A975ENK0</accession>
<comment type="cofactor">
    <cofactor evidence="1 8">
        <name>FAD</name>
        <dbReference type="ChEBI" id="CHEBI:57692"/>
    </cofactor>
</comment>
<dbReference type="GO" id="GO:0050660">
    <property type="term" value="F:flavin adenine dinucleotide binding"/>
    <property type="evidence" value="ECO:0007669"/>
    <property type="project" value="InterPro"/>
</dbReference>
<evidence type="ECO:0000259" key="9">
    <source>
        <dbReference type="Pfam" id="PF00441"/>
    </source>
</evidence>
<evidence type="ECO:0000259" key="10">
    <source>
        <dbReference type="Pfam" id="PF02770"/>
    </source>
</evidence>
<feature type="domain" description="Acyl-CoA dehydrogenase/oxidase N-terminal" evidence="11">
    <location>
        <begin position="6"/>
        <end position="116"/>
    </location>
</feature>
<dbReference type="InterPro" id="IPR009075">
    <property type="entry name" value="AcylCo_DH/oxidase_C"/>
</dbReference>
<dbReference type="PIRSF" id="PIRSF016578">
    <property type="entry name" value="HsaA"/>
    <property type="match status" value="1"/>
</dbReference>
<evidence type="ECO:0000256" key="5">
    <source>
        <dbReference type="ARBA" id="ARBA00022630"/>
    </source>
</evidence>
<dbReference type="InterPro" id="IPR046373">
    <property type="entry name" value="Acyl-CoA_Oxase/DH_mid-dom_sf"/>
</dbReference>
<dbReference type="Gene3D" id="1.20.140.10">
    <property type="entry name" value="Butyryl-CoA Dehydrogenase, subunit A, domain 3"/>
    <property type="match status" value="1"/>
</dbReference>
<dbReference type="PROSITE" id="PS00072">
    <property type="entry name" value="ACYL_COA_DH_1"/>
    <property type="match status" value="1"/>
</dbReference>
<dbReference type="EMBL" id="CP060010">
    <property type="protein sequence ID" value="QTN35423.1"/>
    <property type="molecule type" value="Genomic_DNA"/>
</dbReference>
<gene>
    <name evidence="12" type="ORF">HZ995_13180</name>
</gene>
<evidence type="ECO:0000259" key="11">
    <source>
        <dbReference type="Pfam" id="PF02771"/>
    </source>
</evidence>
<dbReference type="KEGG" id="cact:HZ995_13180"/>
<evidence type="ECO:0000313" key="12">
    <source>
        <dbReference type="EMBL" id="QTN35423.1"/>
    </source>
</evidence>
<dbReference type="GO" id="GO:0003995">
    <property type="term" value="F:acyl-CoA dehydrogenase activity"/>
    <property type="evidence" value="ECO:0007669"/>
    <property type="project" value="InterPro"/>
</dbReference>
<evidence type="ECO:0000313" key="13">
    <source>
        <dbReference type="Proteomes" id="UP000665026"/>
    </source>
</evidence>
<dbReference type="FunFam" id="1.20.140.10:FF:000001">
    <property type="entry name" value="Acyl-CoA dehydrogenase"/>
    <property type="match status" value="1"/>
</dbReference>
<evidence type="ECO:0000256" key="4">
    <source>
        <dbReference type="ARBA" id="ARBA00022456"/>
    </source>
</evidence>
<dbReference type="RefSeq" id="WP_209356128.1">
    <property type="nucleotide sequence ID" value="NZ_CP060010.1"/>
</dbReference>
<organism evidence="12 13">
    <name type="scientific">Cognatishimia activa</name>
    <dbReference type="NCBI Taxonomy" id="1715691"/>
    <lineage>
        <taxon>Bacteria</taxon>
        <taxon>Pseudomonadati</taxon>
        <taxon>Pseudomonadota</taxon>
        <taxon>Alphaproteobacteria</taxon>
        <taxon>Rhodobacterales</taxon>
        <taxon>Paracoccaceae</taxon>
        <taxon>Cognatishimia</taxon>
    </lineage>
</organism>
<keyword evidence="6 8" id="KW-0274">FAD</keyword>
<dbReference type="InterPro" id="IPR006091">
    <property type="entry name" value="Acyl-CoA_Oxase/DH_mid-dom"/>
</dbReference>
<reference evidence="12" key="1">
    <citation type="submission" date="2020-07" db="EMBL/GenBank/DDBJ databases">
        <title>Genome sequences of bacteria associated with the marine, planktonic diatom Thalassiosira profunda strain ECT2AJA-044.</title>
        <authorList>
            <person name="Gargas C.B."/>
            <person name="Roberts W.R."/>
            <person name="Alverson A.J."/>
        </authorList>
    </citation>
    <scope>NUCLEOTIDE SEQUENCE</scope>
    <source>
        <strain evidence="12">ECT2AJA-044</strain>
    </source>
</reference>
<feature type="domain" description="Acyl-CoA oxidase/dehydrogenase middle" evidence="10">
    <location>
        <begin position="122"/>
        <end position="215"/>
    </location>
</feature>
<dbReference type="SUPFAM" id="SSF47203">
    <property type="entry name" value="Acyl-CoA dehydrogenase C-terminal domain-like"/>
    <property type="match status" value="1"/>
</dbReference>
<dbReference type="InterPro" id="IPR037069">
    <property type="entry name" value="AcylCoA_DH/ox_N_sf"/>
</dbReference>
<dbReference type="PANTHER" id="PTHR43831">
    <property type="entry name" value="ISOBUTYRYL-COA DEHYDROGENASE"/>
    <property type="match status" value="1"/>
</dbReference>
<protein>
    <submittedName>
        <fullName evidence="12">Acyl-CoA dehydrogenase family protein</fullName>
    </submittedName>
</protein>
<evidence type="ECO:0000256" key="3">
    <source>
        <dbReference type="ARBA" id="ARBA00009347"/>
    </source>
</evidence>
<dbReference type="FunFam" id="2.40.110.10:FF:000001">
    <property type="entry name" value="Acyl-CoA dehydrogenase, mitochondrial"/>
    <property type="match status" value="1"/>
</dbReference>
<dbReference type="Pfam" id="PF02771">
    <property type="entry name" value="Acyl-CoA_dh_N"/>
    <property type="match status" value="1"/>
</dbReference>
<comment type="similarity">
    <text evidence="3 8">Belongs to the acyl-CoA dehydrogenase family.</text>
</comment>
<evidence type="ECO:0000256" key="7">
    <source>
        <dbReference type="ARBA" id="ARBA00023002"/>
    </source>
</evidence>
<dbReference type="Gene3D" id="2.40.110.10">
    <property type="entry name" value="Butyryl-CoA Dehydrogenase, subunit A, domain 2"/>
    <property type="match status" value="1"/>
</dbReference>
<dbReference type="InterPro" id="IPR013786">
    <property type="entry name" value="AcylCoA_DH/ox_N"/>
</dbReference>
<sequence length="379" mass="40920">MDFALSEEQTLIFDMAKGFGEEHIAPFARDWDAAGSIPKDLWPKLAELGFGGLYVDEKYGGSALSRLDGTLVFEALAMSCPSVGSFLSIHNMCGGMLNSFGSDAFKDKFLPDLCAMNKVFSYCLTEPGSGSDASALKTRAEKTNADYVLNGTKAFISGGSYSDAYVVMCRTGEDGPKGISTVVVEDGTPGLSFGALEKKMGWLNQPTSQVQFDDCKVPAENRVGDEGRGFSYAMAGLDGGRLNISAGALGGAQAALNATVQYMGERKAFGKSINQFQALQFRLAEFETKLQAARVFLRQAAWKLDQKAPDATKHCAMAKLMVTDVAFEVANGCLQLHGGYGYLADYGIEKIVRDLRVHQILEGTNEIMRLIVSRQMIAE</sequence>
<dbReference type="PROSITE" id="PS00073">
    <property type="entry name" value="ACYL_COA_DH_2"/>
    <property type="match status" value="1"/>
</dbReference>
<keyword evidence="5 8" id="KW-0285">Flavoprotein</keyword>
<dbReference type="InterPro" id="IPR036250">
    <property type="entry name" value="AcylCo_DH-like_C"/>
</dbReference>
<dbReference type="GO" id="GO:0009083">
    <property type="term" value="P:branched-chain amino acid catabolic process"/>
    <property type="evidence" value="ECO:0007669"/>
    <property type="project" value="UniProtKB-KW"/>
</dbReference>
<dbReference type="Pfam" id="PF00441">
    <property type="entry name" value="Acyl-CoA_dh_1"/>
    <property type="match status" value="1"/>
</dbReference>
<dbReference type="InterPro" id="IPR009100">
    <property type="entry name" value="AcylCoA_DH/oxidase_NM_dom_sf"/>
</dbReference>
<feature type="domain" description="Acyl-CoA dehydrogenase/oxidase C-terminal" evidence="9">
    <location>
        <begin position="227"/>
        <end position="376"/>
    </location>
</feature>